<comment type="caution">
    <text evidence="2">The sequence shown here is derived from an EMBL/GenBank/DDBJ whole genome shotgun (WGS) entry which is preliminary data.</text>
</comment>
<evidence type="ECO:0000313" key="3">
    <source>
        <dbReference type="Proteomes" id="UP000095143"/>
    </source>
</evidence>
<dbReference type="Pfam" id="PF11958">
    <property type="entry name" value="DUF3472"/>
    <property type="match status" value="1"/>
</dbReference>
<dbReference type="Proteomes" id="UP000095143">
    <property type="component" value="Unassembled WGS sequence"/>
</dbReference>
<feature type="region of interest" description="Disordered" evidence="1">
    <location>
        <begin position="1"/>
        <end position="20"/>
    </location>
</feature>
<sequence>MKTPPINHPTERADVPTSGPSITSWFSENEAELLYVEQYVPTAGDNIHIYWSGCNFYFGERGGYAGIQHQNDNLVGGQIFTYNNICSIWDLASDPAEAEVRLDYGIEGLYSGHFGGEGTGLHTSHPMPWRLDQWYAIVIRRWFIPGESVTRMGMFMYAYADAKWTHYMSASVPGPDIPISGATCTGFLERFNGDALGYHGYYGQHFRMSRDGSWQQPSHYVATAGGDPDTWNAMLVGDGDNVGDANIMLIAGGSYGNTHSTIQLEPNQFDPKPKPAMLTAAILSVSVVPQVGTEAVIVAWKNDESTPPQLSYSIEIRSLPGDVLVAFDAEALPQKRSSIFSTAVFAAGDYEVTLTVTDIFNQSSLPAETTFRVSAPVRRSRSLWRRVQAWVRKCARRFMNTR</sequence>
<reference evidence="2 3" key="1">
    <citation type="submission" date="2016-08" db="EMBL/GenBank/DDBJ databases">
        <title>Whole genome sequence of Pseudomonas graminis strain UASWS1507, a potential biological control agent for agriculture.</title>
        <authorList>
            <person name="Crovadore J."/>
            <person name="Calmin G."/>
            <person name="Chablais R."/>
            <person name="Cochard B."/>
            <person name="Lefort F."/>
        </authorList>
    </citation>
    <scope>NUCLEOTIDE SEQUENCE [LARGE SCALE GENOMIC DNA]</scope>
    <source>
        <strain evidence="2 3">UASWS1507</strain>
    </source>
</reference>
<name>A0A1C2DV63_9PSED</name>
<evidence type="ECO:0008006" key="4">
    <source>
        <dbReference type="Google" id="ProtNLM"/>
    </source>
</evidence>
<proteinExistence type="predicted"/>
<dbReference type="AlphaFoldDB" id="A0A1C2DV63"/>
<organism evidence="2 3">
    <name type="scientific">Pseudomonas graminis</name>
    <dbReference type="NCBI Taxonomy" id="158627"/>
    <lineage>
        <taxon>Bacteria</taxon>
        <taxon>Pseudomonadati</taxon>
        <taxon>Pseudomonadota</taxon>
        <taxon>Gammaproteobacteria</taxon>
        <taxon>Pseudomonadales</taxon>
        <taxon>Pseudomonadaceae</taxon>
        <taxon>Pseudomonas</taxon>
    </lineage>
</organism>
<gene>
    <name evidence="2" type="ORF">BBI10_16680</name>
</gene>
<evidence type="ECO:0000313" key="2">
    <source>
        <dbReference type="EMBL" id="OCX18644.1"/>
    </source>
</evidence>
<dbReference type="RefSeq" id="WP_065990211.1">
    <property type="nucleotide sequence ID" value="NZ_MDEN01000064.1"/>
</dbReference>
<protein>
    <recommendedName>
        <fullName evidence="4">DUF3472 domain-containing protein</fullName>
    </recommendedName>
</protein>
<dbReference type="InterPro" id="IPR021862">
    <property type="entry name" value="DUF3472"/>
</dbReference>
<evidence type="ECO:0000256" key="1">
    <source>
        <dbReference type="SAM" id="MobiDB-lite"/>
    </source>
</evidence>
<dbReference type="EMBL" id="MDEN01000064">
    <property type="protein sequence ID" value="OCX18644.1"/>
    <property type="molecule type" value="Genomic_DNA"/>
</dbReference>
<accession>A0A1C2DV63</accession>